<dbReference type="InterPro" id="IPR036615">
    <property type="entry name" value="Mur_ligase_C_dom_sf"/>
</dbReference>
<keyword evidence="2 3" id="KW-0131">Cell cycle</keyword>
<sequence>MSFQNNIVSIKQVIEQAVNTPSTVAQTKSAWLWQVFAPILACQFGRFCLDSRQVNQGDGFVLLASSSLDEITSIANANRYLQAIKDKASFVISEIAAEQLDLCDVSIPVLCVPEIRTVLGDLIAARLQLCQPVSLPMVIAVTGTNGKTTVSQLIAQLCQAAGIQAAVMGTAGNGRLGALVQAANTTGDVLSVHEFIHQMAQQGVQVIALEASSHGLDQYRLQGVPIVAAVYTNLSHDHLDYHADMQAYRAAKARLFDKAYFPTLSVGVINHDAEYALFDYTKPCGYELYGYGQQTRTDYRTKSVEPSLDGVALQIITPQGELSLHSPLLGLFNVDNLLASVAVFDRLFAEHWTDLPALVANLQGARGRMQRAKSQLGSFIVDYAHTPDALVQVLSSLRRHCTGELIAVFGCGGDRDRSKRMPMTQAGLTHANKVILTADNPRSEDPLDILAQMQEGLKADDYDKIMVEPDRRAAIELAVRCAGEHDIVVIAGKGHETYQEINGVRHDFDDLSVLNEFLTKYQK</sequence>
<dbReference type="Gene3D" id="3.90.190.20">
    <property type="entry name" value="Mur ligase, C-terminal domain"/>
    <property type="match status" value="1"/>
</dbReference>
<organism evidence="6 7">
    <name type="scientific">Moraxella cuniculi</name>
    <dbReference type="NCBI Taxonomy" id="34061"/>
    <lineage>
        <taxon>Bacteria</taxon>
        <taxon>Pseudomonadati</taxon>
        <taxon>Pseudomonadota</taxon>
        <taxon>Gammaproteobacteria</taxon>
        <taxon>Moraxellales</taxon>
        <taxon>Moraxellaceae</taxon>
        <taxon>Moraxella</taxon>
    </lineage>
</organism>
<feature type="binding site" evidence="2">
    <location>
        <begin position="185"/>
        <end position="186"/>
    </location>
    <ligand>
        <name>UDP-N-acetyl-alpha-D-muramoyl-L-alanyl-D-glutamate</name>
        <dbReference type="ChEBI" id="CHEBI:83900"/>
    </ligand>
</feature>
<keyword evidence="2 3" id="KW-0132">Cell division</keyword>
<dbReference type="GO" id="GO:0071555">
    <property type="term" value="P:cell wall organization"/>
    <property type="evidence" value="ECO:0007669"/>
    <property type="project" value="UniProtKB-KW"/>
</dbReference>
<dbReference type="HAMAP" id="MF_00208">
    <property type="entry name" value="MurE"/>
    <property type="match status" value="1"/>
</dbReference>
<dbReference type="GO" id="GO:0051301">
    <property type="term" value="P:cell division"/>
    <property type="evidence" value="ECO:0007669"/>
    <property type="project" value="UniProtKB-KW"/>
</dbReference>
<dbReference type="Gene3D" id="3.40.1390.10">
    <property type="entry name" value="MurE/MurF, N-terminal domain"/>
    <property type="match status" value="1"/>
</dbReference>
<comment type="cofactor">
    <cofactor evidence="2">
        <name>Mg(2+)</name>
        <dbReference type="ChEBI" id="CHEBI:18420"/>
    </cofactor>
</comment>
<comment type="similarity">
    <text evidence="1 2">Belongs to the MurCDEF family. MurE subfamily.</text>
</comment>
<dbReference type="EC" id="6.3.2.13" evidence="2"/>
<keyword evidence="2 3" id="KW-0573">Peptidoglycan synthesis</keyword>
<dbReference type="InterPro" id="IPR005761">
    <property type="entry name" value="UDP-N-AcMur-Glu-dNH2Pim_ligase"/>
</dbReference>
<dbReference type="GO" id="GO:0008765">
    <property type="term" value="F:UDP-N-acetylmuramoylalanyl-D-glutamate-2,6-diaminopimelate ligase activity"/>
    <property type="evidence" value="ECO:0007669"/>
    <property type="project" value="UniProtKB-UniRule"/>
</dbReference>
<dbReference type="RefSeq" id="WP_126330050.1">
    <property type="nucleotide sequence ID" value="NZ_LR134343.1"/>
</dbReference>
<feature type="binding site" evidence="2">
    <location>
        <begin position="143"/>
        <end position="149"/>
    </location>
    <ligand>
        <name>ATP</name>
        <dbReference type="ChEBI" id="CHEBI:30616"/>
    </ligand>
</feature>
<feature type="domain" description="Mur ligase C-terminal" evidence="4">
    <location>
        <begin position="367"/>
        <end position="494"/>
    </location>
</feature>
<comment type="function">
    <text evidence="2">Catalyzes the addition of meso-diaminopimelic acid to the nucleotide precursor UDP-N-acetylmuramoyl-L-alanyl-D-glutamate (UMAG) in the biosynthesis of bacterial cell-wall peptidoglycan.</text>
</comment>
<feature type="binding site" evidence="2">
    <location>
        <position position="492"/>
    </location>
    <ligand>
        <name>meso-2,6-diaminopimelate</name>
        <dbReference type="ChEBI" id="CHEBI:57791"/>
    </ligand>
</feature>
<keyword evidence="2" id="KW-0460">Magnesium</keyword>
<feature type="binding site" evidence="2">
    <location>
        <position position="415"/>
    </location>
    <ligand>
        <name>meso-2,6-diaminopimelate</name>
        <dbReference type="ChEBI" id="CHEBI:57791"/>
    </ligand>
</feature>
<feature type="binding site" evidence="2">
    <location>
        <position position="220"/>
    </location>
    <ligand>
        <name>UDP-N-acetyl-alpha-D-muramoyl-L-alanyl-D-glutamate</name>
        <dbReference type="ChEBI" id="CHEBI:83900"/>
    </ligand>
</feature>
<feature type="binding site" evidence="2">
    <location>
        <begin position="439"/>
        <end position="442"/>
    </location>
    <ligand>
        <name>meso-2,6-diaminopimelate</name>
        <dbReference type="ChEBI" id="CHEBI:57791"/>
    </ligand>
</feature>
<dbReference type="SUPFAM" id="SSF53244">
    <property type="entry name" value="MurD-like peptide ligases, peptide-binding domain"/>
    <property type="match status" value="1"/>
</dbReference>
<dbReference type="KEGG" id="mcun:NCTC10297_00637"/>
<comment type="subcellular location">
    <subcellularLocation>
        <location evidence="2 3">Cytoplasm</location>
    </subcellularLocation>
</comment>
<dbReference type="Gene3D" id="3.40.1190.10">
    <property type="entry name" value="Mur-like, catalytic domain"/>
    <property type="match status" value="1"/>
</dbReference>
<feature type="binding site" evidence="2">
    <location>
        <position position="51"/>
    </location>
    <ligand>
        <name>UDP-N-acetyl-alpha-D-muramoyl-L-alanyl-D-glutamate</name>
        <dbReference type="ChEBI" id="CHEBI:83900"/>
    </ligand>
</feature>
<dbReference type="PANTHER" id="PTHR23135">
    <property type="entry name" value="MUR LIGASE FAMILY MEMBER"/>
    <property type="match status" value="1"/>
</dbReference>
<evidence type="ECO:0000313" key="7">
    <source>
        <dbReference type="Proteomes" id="UP000274100"/>
    </source>
</evidence>
<dbReference type="InterPro" id="IPR013221">
    <property type="entry name" value="Mur_ligase_cen"/>
</dbReference>
<proteinExistence type="inferred from homology"/>
<dbReference type="Pfam" id="PF02875">
    <property type="entry name" value="Mur_ligase_C"/>
    <property type="match status" value="1"/>
</dbReference>
<dbReference type="GO" id="GO:0008360">
    <property type="term" value="P:regulation of cell shape"/>
    <property type="evidence" value="ECO:0007669"/>
    <property type="project" value="UniProtKB-KW"/>
</dbReference>
<dbReference type="UniPathway" id="UPA00219"/>
<dbReference type="InterPro" id="IPR004101">
    <property type="entry name" value="Mur_ligase_C"/>
</dbReference>
<feature type="modified residue" description="N6-carboxylysine" evidence="2">
    <location>
        <position position="252"/>
    </location>
</feature>
<evidence type="ECO:0000256" key="1">
    <source>
        <dbReference type="ARBA" id="ARBA00005898"/>
    </source>
</evidence>
<dbReference type="EMBL" id="LR134343">
    <property type="protein sequence ID" value="VEG12706.1"/>
    <property type="molecule type" value="Genomic_DNA"/>
</dbReference>
<feature type="binding site" evidence="2">
    <location>
        <position position="212"/>
    </location>
    <ligand>
        <name>UDP-N-acetyl-alpha-D-muramoyl-L-alanyl-D-glutamate</name>
        <dbReference type="ChEBI" id="CHEBI:83900"/>
    </ligand>
</feature>
<evidence type="ECO:0000259" key="5">
    <source>
        <dbReference type="Pfam" id="PF08245"/>
    </source>
</evidence>
<dbReference type="OrthoDB" id="9800958at2"/>
<keyword evidence="2 6" id="KW-0436">Ligase</keyword>
<evidence type="ECO:0000259" key="4">
    <source>
        <dbReference type="Pfam" id="PF02875"/>
    </source>
</evidence>
<dbReference type="SUPFAM" id="SSF53623">
    <property type="entry name" value="MurD-like peptide ligases, catalytic domain"/>
    <property type="match status" value="1"/>
</dbReference>
<feature type="binding site" evidence="2">
    <location>
        <position position="496"/>
    </location>
    <ligand>
        <name>meso-2,6-diaminopimelate</name>
        <dbReference type="ChEBI" id="CHEBI:57791"/>
    </ligand>
</feature>
<dbReference type="NCBIfam" id="NF001126">
    <property type="entry name" value="PRK00139.1-4"/>
    <property type="match status" value="1"/>
</dbReference>
<gene>
    <name evidence="2 6" type="primary">murE</name>
    <name evidence="6" type="ORF">NCTC10297_00637</name>
</gene>
<keyword evidence="2" id="KW-0963">Cytoplasm</keyword>
<keyword evidence="2" id="KW-0067">ATP-binding</keyword>
<feature type="binding site" evidence="2">
    <location>
        <position position="49"/>
    </location>
    <ligand>
        <name>UDP-N-acetyl-alpha-D-muramoyl-L-alanyl-D-glutamate</name>
        <dbReference type="ChEBI" id="CHEBI:83900"/>
    </ligand>
</feature>
<feature type="domain" description="Mur ligase central" evidence="5">
    <location>
        <begin position="141"/>
        <end position="343"/>
    </location>
</feature>
<comment type="catalytic activity">
    <reaction evidence="2">
        <text>UDP-N-acetyl-alpha-D-muramoyl-L-alanyl-D-glutamate + meso-2,6-diaminopimelate + ATP = UDP-N-acetyl-alpha-D-muramoyl-L-alanyl-gamma-D-glutamyl-meso-2,6-diaminopimelate + ADP + phosphate + H(+)</text>
        <dbReference type="Rhea" id="RHEA:23676"/>
        <dbReference type="ChEBI" id="CHEBI:15378"/>
        <dbReference type="ChEBI" id="CHEBI:30616"/>
        <dbReference type="ChEBI" id="CHEBI:43474"/>
        <dbReference type="ChEBI" id="CHEBI:57791"/>
        <dbReference type="ChEBI" id="CHEBI:83900"/>
        <dbReference type="ChEBI" id="CHEBI:83905"/>
        <dbReference type="ChEBI" id="CHEBI:456216"/>
        <dbReference type="EC" id="6.3.2.13"/>
    </reaction>
</comment>
<keyword evidence="2 3" id="KW-0133">Cell shape</keyword>
<comment type="caution">
    <text evidence="2">Lacks conserved residue(s) required for the propagation of feature annotation.</text>
</comment>
<feature type="binding site" evidence="2">
    <location>
        <position position="184"/>
    </location>
    <ligand>
        <name>UDP-N-acetyl-alpha-D-muramoyl-L-alanyl-D-glutamate</name>
        <dbReference type="ChEBI" id="CHEBI:83900"/>
    </ligand>
</feature>
<comment type="pathway">
    <text evidence="2 3">Cell wall biogenesis; peptidoglycan biosynthesis.</text>
</comment>
<dbReference type="InterPro" id="IPR036565">
    <property type="entry name" value="Mur-like_cat_sf"/>
</dbReference>
<dbReference type="AlphaFoldDB" id="A0A448GV97"/>
<accession>A0A448GV97</accession>
<evidence type="ECO:0000313" key="6">
    <source>
        <dbReference type="EMBL" id="VEG12706.1"/>
    </source>
</evidence>
<name>A0A448GV97_9GAMM</name>
<comment type="PTM">
    <text evidence="2">Carboxylation is probably crucial for Mg(2+) binding and, consequently, for the gamma-phosphate positioning of ATP.</text>
</comment>
<evidence type="ECO:0000256" key="3">
    <source>
        <dbReference type="RuleBase" id="RU004135"/>
    </source>
</evidence>
<dbReference type="GO" id="GO:0005524">
    <property type="term" value="F:ATP binding"/>
    <property type="evidence" value="ECO:0007669"/>
    <property type="project" value="UniProtKB-UniRule"/>
</dbReference>
<dbReference type="Proteomes" id="UP000274100">
    <property type="component" value="Chromosome"/>
</dbReference>
<dbReference type="Pfam" id="PF08245">
    <property type="entry name" value="Mur_ligase_M"/>
    <property type="match status" value="1"/>
</dbReference>
<reference evidence="6 7" key="1">
    <citation type="submission" date="2018-12" db="EMBL/GenBank/DDBJ databases">
        <authorList>
            <consortium name="Pathogen Informatics"/>
        </authorList>
    </citation>
    <scope>NUCLEOTIDE SEQUENCE [LARGE SCALE GENOMIC DNA]</scope>
    <source>
        <strain evidence="6 7">NCTC10297</strain>
    </source>
</reference>
<dbReference type="PANTHER" id="PTHR23135:SF4">
    <property type="entry name" value="UDP-N-ACETYLMURAMOYL-L-ALANYL-D-GLUTAMATE--2,6-DIAMINOPIMELATE LIGASE MURE HOMOLOG, CHLOROPLASTIC"/>
    <property type="match status" value="1"/>
</dbReference>
<feature type="short sequence motif" description="Meso-diaminopimelate recognition motif" evidence="2">
    <location>
        <begin position="439"/>
        <end position="442"/>
    </location>
</feature>
<protein>
    <recommendedName>
        <fullName evidence="2">UDP-N-acetylmuramoyl-L-alanyl-D-glutamate--2,6-diaminopimelate ligase</fullName>
        <ecNumber evidence="2">6.3.2.13</ecNumber>
    </recommendedName>
    <alternativeName>
        <fullName evidence="2">Meso-A2pm-adding enzyme</fullName>
    </alternativeName>
    <alternativeName>
        <fullName evidence="2">Meso-diaminopimelate-adding enzyme</fullName>
    </alternativeName>
    <alternativeName>
        <fullName evidence="2">UDP-MurNAc-L-Ala-D-Glu:meso-diaminopimelate ligase</fullName>
    </alternativeName>
    <alternativeName>
        <fullName evidence="2">UDP-MurNAc-tripeptide synthetase</fullName>
    </alternativeName>
    <alternativeName>
        <fullName evidence="2">UDP-N-acetylmuramyl-tripeptide synthetase</fullName>
    </alternativeName>
</protein>
<dbReference type="GO" id="GO:0005737">
    <property type="term" value="C:cytoplasm"/>
    <property type="evidence" value="ECO:0007669"/>
    <property type="project" value="UniProtKB-SubCell"/>
</dbReference>
<keyword evidence="2" id="KW-0547">Nucleotide-binding</keyword>
<dbReference type="GO" id="GO:0009252">
    <property type="term" value="P:peptidoglycan biosynthetic process"/>
    <property type="evidence" value="ECO:0007669"/>
    <property type="project" value="UniProtKB-UniRule"/>
</dbReference>
<dbReference type="NCBIfam" id="TIGR01085">
    <property type="entry name" value="murE"/>
    <property type="match status" value="1"/>
</dbReference>
<keyword evidence="2 3" id="KW-0961">Cell wall biogenesis/degradation</keyword>
<dbReference type="GO" id="GO:0000287">
    <property type="term" value="F:magnesium ion binding"/>
    <property type="evidence" value="ECO:0007669"/>
    <property type="project" value="UniProtKB-UniRule"/>
</dbReference>
<feature type="binding site" evidence="2">
    <location>
        <position position="218"/>
    </location>
    <ligand>
        <name>UDP-N-acetyl-alpha-D-muramoyl-L-alanyl-D-glutamate</name>
        <dbReference type="ChEBI" id="CHEBI:83900"/>
    </ligand>
</feature>
<evidence type="ECO:0000256" key="2">
    <source>
        <dbReference type="HAMAP-Rule" id="MF_00208"/>
    </source>
</evidence>